<dbReference type="OrthoDB" id="8908407at2"/>
<keyword evidence="6 7" id="KW-0472">Membrane</keyword>
<evidence type="ECO:0000256" key="1">
    <source>
        <dbReference type="ARBA" id="ARBA00004651"/>
    </source>
</evidence>
<keyword evidence="2 7" id="KW-0813">Transport</keyword>
<feature type="transmembrane region" description="Helical" evidence="7">
    <location>
        <begin position="113"/>
        <end position="135"/>
    </location>
</feature>
<dbReference type="AlphaFoldDB" id="A0A2U1CSV3"/>
<evidence type="ECO:0000259" key="8">
    <source>
        <dbReference type="Pfam" id="PF04290"/>
    </source>
</evidence>
<comment type="caution">
    <text evidence="9">The sequence shown here is derived from an EMBL/GenBank/DDBJ whole genome shotgun (WGS) entry which is preliminary data.</text>
</comment>
<evidence type="ECO:0000313" key="10">
    <source>
        <dbReference type="Proteomes" id="UP000246145"/>
    </source>
</evidence>
<keyword evidence="4 7" id="KW-0812">Transmembrane</keyword>
<keyword evidence="5 7" id="KW-1133">Transmembrane helix</keyword>
<gene>
    <name evidence="9" type="ORF">C7440_1382</name>
</gene>
<dbReference type="GO" id="GO:0005886">
    <property type="term" value="C:plasma membrane"/>
    <property type="evidence" value="ECO:0007669"/>
    <property type="project" value="UniProtKB-SubCell"/>
</dbReference>
<keyword evidence="10" id="KW-1185">Reference proteome</keyword>
<comment type="function">
    <text evidence="7">Part of the tripartite ATP-independent periplasmic (TRAP) transport system.</text>
</comment>
<accession>A0A2U1CSV3</accession>
<feature type="domain" description="Tripartite ATP-independent periplasmic transporters DctQ component" evidence="8">
    <location>
        <begin position="48"/>
        <end position="185"/>
    </location>
</feature>
<dbReference type="EMBL" id="QEKO01000001">
    <property type="protein sequence ID" value="PVY68967.1"/>
    <property type="molecule type" value="Genomic_DNA"/>
</dbReference>
<evidence type="ECO:0000256" key="2">
    <source>
        <dbReference type="ARBA" id="ARBA00022448"/>
    </source>
</evidence>
<comment type="similarity">
    <text evidence="7">Belongs to the TRAP transporter small permease family.</text>
</comment>
<dbReference type="InterPro" id="IPR055348">
    <property type="entry name" value="DctQ"/>
</dbReference>
<sequence length="195" mass="21172">MTNVEYPNLDLRRRAVVPDESYGMPLPGGLHRVTQVLNAIGTVWILAMMLLINADILGRELFDSPLRGTTEFISISITGIVFLQLADTFVAGRMARADVLLGGLKRAAPRAAALLNALFHVTGAGLLAIILHASWQPLLRSIQIQEYIGSLGDFTMPVWPVRLTMLVGMVAALVACLLLAWLDVRRMALLGGKTS</sequence>
<organism evidence="9 10">
    <name type="scientific">Pusillimonas noertemannii</name>
    <dbReference type="NCBI Taxonomy" id="305977"/>
    <lineage>
        <taxon>Bacteria</taxon>
        <taxon>Pseudomonadati</taxon>
        <taxon>Pseudomonadota</taxon>
        <taxon>Betaproteobacteria</taxon>
        <taxon>Burkholderiales</taxon>
        <taxon>Alcaligenaceae</taxon>
        <taxon>Pusillimonas</taxon>
    </lineage>
</organism>
<feature type="transmembrane region" description="Helical" evidence="7">
    <location>
        <begin position="163"/>
        <end position="182"/>
    </location>
</feature>
<keyword evidence="7" id="KW-0997">Cell inner membrane</keyword>
<protein>
    <recommendedName>
        <fullName evidence="7">TRAP transporter small permease protein</fullName>
    </recommendedName>
</protein>
<evidence type="ECO:0000256" key="4">
    <source>
        <dbReference type="ARBA" id="ARBA00022692"/>
    </source>
</evidence>
<evidence type="ECO:0000256" key="7">
    <source>
        <dbReference type="RuleBase" id="RU369079"/>
    </source>
</evidence>
<dbReference type="GO" id="GO:0022857">
    <property type="term" value="F:transmembrane transporter activity"/>
    <property type="evidence" value="ECO:0007669"/>
    <property type="project" value="UniProtKB-UniRule"/>
</dbReference>
<dbReference type="RefSeq" id="WP_116517902.1">
    <property type="nucleotide sequence ID" value="NZ_JACCEX010000008.1"/>
</dbReference>
<evidence type="ECO:0000256" key="6">
    <source>
        <dbReference type="ARBA" id="ARBA00023136"/>
    </source>
</evidence>
<comment type="subcellular location">
    <subcellularLocation>
        <location evidence="7">Cell inner membrane</location>
        <topology evidence="7">Multi-pass membrane protein</topology>
    </subcellularLocation>
    <subcellularLocation>
        <location evidence="1">Cell membrane</location>
        <topology evidence="1">Multi-pass membrane protein</topology>
    </subcellularLocation>
</comment>
<dbReference type="Proteomes" id="UP000246145">
    <property type="component" value="Unassembled WGS sequence"/>
</dbReference>
<dbReference type="Pfam" id="PF04290">
    <property type="entry name" value="DctQ"/>
    <property type="match status" value="1"/>
</dbReference>
<name>A0A2U1CSV3_9BURK</name>
<proteinExistence type="inferred from homology"/>
<evidence type="ECO:0000313" key="9">
    <source>
        <dbReference type="EMBL" id="PVY68967.1"/>
    </source>
</evidence>
<evidence type="ECO:0000256" key="3">
    <source>
        <dbReference type="ARBA" id="ARBA00022475"/>
    </source>
</evidence>
<keyword evidence="3" id="KW-1003">Cell membrane</keyword>
<feature type="transmembrane region" description="Helical" evidence="7">
    <location>
        <begin position="33"/>
        <end position="52"/>
    </location>
</feature>
<comment type="subunit">
    <text evidence="7">The complex comprises the extracytoplasmic solute receptor protein and the two transmembrane proteins.</text>
</comment>
<reference evidence="9 10" key="1">
    <citation type="submission" date="2018-04" db="EMBL/GenBank/DDBJ databases">
        <title>Genomic Encyclopedia of Type Strains, Phase IV (KMG-IV): sequencing the most valuable type-strain genomes for metagenomic binning, comparative biology and taxonomic classification.</title>
        <authorList>
            <person name="Goeker M."/>
        </authorList>
    </citation>
    <scope>NUCLEOTIDE SEQUENCE [LARGE SCALE GENOMIC DNA]</scope>
    <source>
        <strain evidence="9 10">DSM 10065</strain>
    </source>
</reference>
<feature type="transmembrane region" description="Helical" evidence="7">
    <location>
        <begin position="72"/>
        <end position="92"/>
    </location>
</feature>
<evidence type="ECO:0000256" key="5">
    <source>
        <dbReference type="ARBA" id="ARBA00022989"/>
    </source>
</evidence>